<dbReference type="EC" id="6.3.4.2" evidence="11"/>
<evidence type="ECO:0000259" key="13">
    <source>
        <dbReference type="Pfam" id="PF06418"/>
    </source>
</evidence>
<dbReference type="Proteomes" id="UP000251634">
    <property type="component" value="Unassembled WGS sequence"/>
</dbReference>
<comment type="catalytic activity">
    <reaction evidence="11">
        <text>L-glutamine + H2O = L-glutamate + NH4(+)</text>
        <dbReference type="Rhea" id="RHEA:15889"/>
        <dbReference type="ChEBI" id="CHEBI:15377"/>
        <dbReference type="ChEBI" id="CHEBI:28938"/>
        <dbReference type="ChEBI" id="CHEBI:29985"/>
        <dbReference type="ChEBI" id="CHEBI:58359"/>
    </reaction>
</comment>
<dbReference type="GO" id="GO:0044210">
    <property type="term" value="P:'de novo' CTP biosynthetic process"/>
    <property type="evidence" value="ECO:0007669"/>
    <property type="project" value="UniProtKB-UniRule"/>
</dbReference>
<feature type="binding site" evidence="11">
    <location>
        <position position="17"/>
    </location>
    <ligand>
        <name>UTP</name>
        <dbReference type="ChEBI" id="CHEBI:46398"/>
    </ligand>
</feature>
<organism evidence="14 15">
    <name type="scientific">Faecalibacterium prausnitzii</name>
    <dbReference type="NCBI Taxonomy" id="853"/>
    <lineage>
        <taxon>Bacteria</taxon>
        <taxon>Bacillati</taxon>
        <taxon>Bacillota</taxon>
        <taxon>Clostridia</taxon>
        <taxon>Eubacteriales</taxon>
        <taxon>Oscillospiraceae</taxon>
        <taxon>Faecalibacterium</taxon>
    </lineage>
</organism>
<keyword evidence="8 11" id="KW-0315">Glutamine amidotransferase</keyword>
<feature type="binding site" evidence="11">
    <location>
        <begin position="192"/>
        <end position="197"/>
    </location>
    <ligand>
        <name>UTP</name>
        <dbReference type="ChEBI" id="CHEBI:46398"/>
    </ligand>
</feature>
<dbReference type="Gene3D" id="3.40.50.300">
    <property type="entry name" value="P-loop containing nucleotide triphosphate hydrolases"/>
    <property type="match status" value="1"/>
</dbReference>
<dbReference type="EMBL" id="PRKZ01000002">
    <property type="protein sequence ID" value="RAW51285.1"/>
    <property type="molecule type" value="Genomic_DNA"/>
</dbReference>
<keyword evidence="4 11" id="KW-0479">Metal-binding</keyword>
<feature type="active site" evidence="11">
    <location>
        <position position="514"/>
    </location>
</feature>
<feature type="binding site" evidence="11">
    <location>
        <position position="410"/>
    </location>
    <ligand>
        <name>L-glutamine</name>
        <dbReference type="ChEBI" id="CHEBI:58359"/>
    </ligand>
</feature>
<comment type="subunit">
    <text evidence="11">Homotetramer.</text>
</comment>
<comment type="miscellaneous">
    <text evidence="11">CTPSs have evolved a hybrid strategy for distinguishing between UTP and CTP. The overlapping regions of the product feedback inhibitory and substrate sites recognize a common feature in both compounds, the triphosphate moiety. To differentiate isosteric substrate and product pyrimidine rings, an additional pocket far from the expected kinase/ligase catalytic site, specifically recognizes the cytosine and ribose portions of the product inhibitor.</text>
</comment>
<comment type="function">
    <text evidence="11">Catalyzes the ATP-dependent amination of UTP to CTP with either L-glutamine or ammonia as the source of nitrogen. Regulates intracellular CTP levels through interactions with the four ribonucleotide triphosphates.</text>
</comment>
<feature type="active site" evidence="11">
    <location>
        <position position="512"/>
    </location>
</feature>
<feature type="binding site" evidence="11">
    <location>
        <position position="228"/>
    </location>
    <ligand>
        <name>UTP</name>
        <dbReference type="ChEBI" id="CHEBI:46398"/>
    </ligand>
</feature>
<evidence type="ECO:0000256" key="6">
    <source>
        <dbReference type="ARBA" id="ARBA00022840"/>
    </source>
</evidence>
<feature type="region of interest" description="Amidoligase domain" evidence="11">
    <location>
        <begin position="1"/>
        <end position="271"/>
    </location>
</feature>
<feature type="domain" description="Glutamine amidotransferase" evidence="12">
    <location>
        <begin position="306"/>
        <end position="531"/>
    </location>
</feature>
<comment type="catalytic activity">
    <reaction evidence="10 11">
        <text>UTP + L-glutamine + ATP + H2O = CTP + L-glutamate + ADP + phosphate + 2 H(+)</text>
        <dbReference type="Rhea" id="RHEA:26426"/>
        <dbReference type="ChEBI" id="CHEBI:15377"/>
        <dbReference type="ChEBI" id="CHEBI:15378"/>
        <dbReference type="ChEBI" id="CHEBI:29985"/>
        <dbReference type="ChEBI" id="CHEBI:30616"/>
        <dbReference type="ChEBI" id="CHEBI:37563"/>
        <dbReference type="ChEBI" id="CHEBI:43474"/>
        <dbReference type="ChEBI" id="CHEBI:46398"/>
        <dbReference type="ChEBI" id="CHEBI:58359"/>
        <dbReference type="ChEBI" id="CHEBI:456216"/>
        <dbReference type="EC" id="6.3.4.2"/>
    </reaction>
</comment>
<comment type="activity regulation">
    <text evidence="11">Allosterically activated by GTP, when glutamine is the substrate; GTP has no effect on the reaction when ammonia is the substrate. The allosteric effector GTP functions by stabilizing the protein conformation that binds the tetrahedral intermediate(s) formed during glutamine hydrolysis. Inhibited by the product CTP, via allosteric rather than competitive inhibition.</text>
</comment>
<dbReference type="GO" id="GO:0004359">
    <property type="term" value="F:glutaminase activity"/>
    <property type="evidence" value="ECO:0007669"/>
    <property type="project" value="RHEA"/>
</dbReference>
<feature type="binding site" evidence="11">
    <location>
        <begin position="152"/>
        <end position="154"/>
    </location>
    <ligand>
        <name>CTP</name>
        <dbReference type="ChEBI" id="CHEBI:37563"/>
        <note>allosteric inhibitor</note>
    </ligand>
</feature>
<reference evidence="14 15" key="1">
    <citation type="submission" date="2018-02" db="EMBL/GenBank/DDBJ databases">
        <title>Complete genome sequencing of Faecalibacterium prausnitzii strains isolated from the human gut.</title>
        <authorList>
            <person name="Fitzgerald B.C."/>
            <person name="Shkoporov A.N."/>
            <person name="Ross P.R."/>
            <person name="Hill C."/>
        </authorList>
    </citation>
    <scope>NUCLEOTIDE SEQUENCE [LARGE SCALE GENOMIC DNA]</scope>
    <source>
        <strain evidence="14 15">APC942/8-14-2</strain>
    </source>
</reference>
<evidence type="ECO:0000256" key="7">
    <source>
        <dbReference type="ARBA" id="ARBA00022842"/>
    </source>
</evidence>
<dbReference type="NCBIfam" id="NF003792">
    <property type="entry name" value="PRK05380.1"/>
    <property type="match status" value="1"/>
</dbReference>
<dbReference type="Pfam" id="PF00117">
    <property type="entry name" value="GATase"/>
    <property type="match status" value="1"/>
</dbReference>
<evidence type="ECO:0000256" key="10">
    <source>
        <dbReference type="ARBA" id="ARBA00047781"/>
    </source>
</evidence>
<evidence type="ECO:0000256" key="1">
    <source>
        <dbReference type="ARBA" id="ARBA00005171"/>
    </source>
</evidence>
<dbReference type="GO" id="GO:0046872">
    <property type="term" value="F:metal ion binding"/>
    <property type="evidence" value="ECO:0007669"/>
    <property type="project" value="UniProtKB-KW"/>
</dbReference>
<dbReference type="InterPro" id="IPR017926">
    <property type="entry name" value="GATASE"/>
</dbReference>
<keyword evidence="9 11" id="KW-0665">Pyrimidine biosynthesis</keyword>
<dbReference type="GO" id="GO:0003883">
    <property type="term" value="F:CTP synthase activity"/>
    <property type="evidence" value="ECO:0007669"/>
    <property type="project" value="UniProtKB-UniRule"/>
</dbReference>
<keyword evidence="7 11" id="KW-0460">Magnesium</keyword>
<feature type="binding site" evidence="11">
    <location>
        <position position="359"/>
    </location>
    <ligand>
        <name>L-glutamine</name>
        <dbReference type="ChEBI" id="CHEBI:58359"/>
    </ligand>
</feature>
<protein>
    <recommendedName>
        <fullName evidence="11">CTP synthase</fullName>
        <ecNumber evidence="11">6.3.4.2</ecNumber>
    </recommendedName>
    <alternativeName>
        <fullName evidence="11">Cytidine 5'-triphosphate synthase</fullName>
    </alternativeName>
    <alternativeName>
        <fullName evidence="11">Cytidine triphosphate synthetase</fullName>
        <shortName evidence="11">CTP synthetase</shortName>
        <shortName evidence="11">CTPS</shortName>
    </alternativeName>
    <alternativeName>
        <fullName evidence="11">UTP--ammonia ligase</fullName>
    </alternativeName>
</protein>
<evidence type="ECO:0000256" key="2">
    <source>
        <dbReference type="ARBA" id="ARBA00007533"/>
    </source>
</evidence>
<dbReference type="AlphaFoldDB" id="A0A329TPJ1"/>
<comment type="caution">
    <text evidence="14">The sequence shown here is derived from an EMBL/GenBank/DDBJ whole genome shotgun (WGS) entry which is preliminary data.</text>
</comment>
<dbReference type="GO" id="GO:0097268">
    <property type="term" value="C:cytoophidium"/>
    <property type="evidence" value="ECO:0007669"/>
    <property type="project" value="UniProtKB-ARBA"/>
</dbReference>
<dbReference type="InterPro" id="IPR004468">
    <property type="entry name" value="CTP_synthase"/>
</dbReference>
<feature type="binding site" evidence="11">
    <location>
        <begin position="387"/>
        <end position="390"/>
    </location>
    <ligand>
        <name>L-glutamine</name>
        <dbReference type="ChEBI" id="CHEBI:58359"/>
    </ligand>
</feature>
<feature type="binding site" evidence="11">
    <location>
        <position position="17"/>
    </location>
    <ligand>
        <name>CTP</name>
        <dbReference type="ChEBI" id="CHEBI:37563"/>
        <note>allosteric inhibitor</note>
    </ligand>
</feature>
<dbReference type="InterPro" id="IPR017456">
    <property type="entry name" value="CTP_synthase_N"/>
</dbReference>
<dbReference type="InterPro" id="IPR033828">
    <property type="entry name" value="GATase1_CTP_Synthase"/>
</dbReference>
<proteinExistence type="inferred from homology"/>
<gene>
    <name evidence="11 14" type="primary">pyrG</name>
    <name evidence="14" type="ORF">C4N25_04640</name>
</gene>
<dbReference type="SUPFAM" id="SSF52317">
    <property type="entry name" value="Class I glutamine amidotransferase-like"/>
    <property type="match status" value="1"/>
</dbReference>
<evidence type="ECO:0000256" key="8">
    <source>
        <dbReference type="ARBA" id="ARBA00022962"/>
    </source>
</evidence>
<evidence type="ECO:0000256" key="5">
    <source>
        <dbReference type="ARBA" id="ARBA00022741"/>
    </source>
</evidence>
<dbReference type="NCBIfam" id="TIGR00337">
    <property type="entry name" value="PyrG"/>
    <property type="match status" value="1"/>
</dbReference>
<comment type="pathway">
    <text evidence="1 11">Pyrimidine metabolism; CTP biosynthesis via de novo pathway; CTP from UDP: step 2/2.</text>
</comment>
<evidence type="ECO:0000256" key="9">
    <source>
        <dbReference type="ARBA" id="ARBA00022975"/>
    </source>
</evidence>
<evidence type="ECO:0000313" key="15">
    <source>
        <dbReference type="Proteomes" id="UP000251634"/>
    </source>
</evidence>
<dbReference type="UniPathway" id="UPA00159">
    <property type="reaction ID" value="UER00277"/>
</dbReference>
<feature type="active site" description="Nucleophile; for glutamine hydrolysis" evidence="11">
    <location>
        <position position="386"/>
    </location>
</feature>
<dbReference type="HAMAP" id="MF_01227">
    <property type="entry name" value="PyrG"/>
    <property type="match status" value="1"/>
</dbReference>
<feature type="binding site" evidence="11">
    <location>
        <position position="145"/>
    </location>
    <ligand>
        <name>Mg(2+)</name>
        <dbReference type="ChEBI" id="CHEBI:18420"/>
    </ligand>
</feature>
<dbReference type="FunFam" id="3.40.50.300:FF:000009">
    <property type="entry name" value="CTP synthase"/>
    <property type="match status" value="1"/>
</dbReference>
<feature type="binding site" evidence="11">
    <location>
        <begin position="192"/>
        <end position="197"/>
    </location>
    <ligand>
        <name>CTP</name>
        <dbReference type="ChEBI" id="CHEBI:37563"/>
        <note>allosteric inhibitor</note>
    </ligand>
</feature>
<evidence type="ECO:0000313" key="14">
    <source>
        <dbReference type="EMBL" id="RAW51285.1"/>
    </source>
</evidence>
<dbReference type="Gene3D" id="3.40.50.880">
    <property type="match status" value="1"/>
</dbReference>
<dbReference type="GO" id="GO:0019856">
    <property type="term" value="P:pyrimidine nucleobase biosynthetic process"/>
    <property type="evidence" value="ECO:0007669"/>
    <property type="project" value="TreeGrafter"/>
</dbReference>
<accession>A0A329TPJ1</accession>
<evidence type="ECO:0000256" key="11">
    <source>
        <dbReference type="HAMAP-Rule" id="MF_01227"/>
    </source>
</evidence>
<comment type="caution">
    <text evidence="11">Lacks conserved residue(s) required for the propagation of feature annotation.</text>
</comment>
<dbReference type="RefSeq" id="WP_112115154.1">
    <property type="nucleotide sequence ID" value="NZ_PRKZ01000002.1"/>
</dbReference>
<sequence length="547" mass="60595">MAEKQTKFIFVTGGVVSGLGKGITAASLGRLLKCRGLKVASQKLDPYVNVDPGTMSPLQHGEVFVTDDGTETDLDLGHYERFIDENLNKYSNLTTGKVYWNVLNKERQGAYLGQTVQIIPHITNEIKSYIYNLASSTEADVVITEIGGTTGDIESQPFLEAIRQVGLEQGRDNCCYIHVVLVPYISGSDEYKSKPAQHSVKELQGMGVNPDIIILRADGNVGGEIRRKISTFCNVKPECVIENLTMPSLYQCPLMLHTNGLDDVVVDKLKLDVPPADLTEWKQVVSRIATRSKTCTIALVGKYVKLHDAYLSVMESLYHAGFENDSQVEIRWVESEDLTDQAACKEAFADVDGIIVPGGFGDRGIEGMIQAAQYARENNVPYFGICLGMQIMVMEFARHVLGYADANSSEFTPNGAHNVIALMADQKGNIPKGGTMRLGKYPCKVLPGTKMAECYGESEIWERHRHRYEFNNDFREEMQAKGLVISGTSPDGRLVETVELPGRDFHLGAQFHPEFKSRPNRAHPLFKAFIAAALKCRSAAQRSMMHM</sequence>
<keyword evidence="6 11" id="KW-0067">ATP-binding</keyword>
<dbReference type="GO" id="GO:0005829">
    <property type="term" value="C:cytosol"/>
    <property type="evidence" value="ECO:0007669"/>
    <property type="project" value="TreeGrafter"/>
</dbReference>
<comment type="catalytic activity">
    <reaction evidence="11">
        <text>UTP + NH4(+) + ATP = CTP + ADP + phosphate + 2 H(+)</text>
        <dbReference type="Rhea" id="RHEA:16597"/>
        <dbReference type="ChEBI" id="CHEBI:15378"/>
        <dbReference type="ChEBI" id="CHEBI:28938"/>
        <dbReference type="ChEBI" id="CHEBI:30616"/>
        <dbReference type="ChEBI" id="CHEBI:37563"/>
        <dbReference type="ChEBI" id="CHEBI:43474"/>
        <dbReference type="ChEBI" id="CHEBI:46398"/>
        <dbReference type="ChEBI" id="CHEBI:456216"/>
    </reaction>
</comment>
<dbReference type="CDD" id="cd01746">
    <property type="entry name" value="GATase1_CTP_Synthase"/>
    <property type="match status" value="1"/>
</dbReference>
<dbReference type="GO" id="GO:0042802">
    <property type="term" value="F:identical protein binding"/>
    <property type="evidence" value="ECO:0007669"/>
    <property type="project" value="TreeGrafter"/>
</dbReference>
<feature type="binding site" evidence="11">
    <location>
        <position position="75"/>
    </location>
    <ligand>
        <name>ATP</name>
        <dbReference type="ChEBI" id="CHEBI:30616"/>
    </ligand>
</feature>
<dbReference type="SUPFAM" id="SSF52540">
    <property type="entry name" value="P-loop containing nucleoside triphosphate hydrolases"/>
    <property type="match status" value="1"/>
</dbReference>
<evidence type="ECO:0000256" key="4">
    <source>
        <dbReference type="ARBA" id="ARBA00022723"/>
    </source>
</evidence>
<feature type="binding site" evidence="11">
    <location>
        <position position="467"/>
    </location>
    <ligand>
        <name>L-glutamine</name>
        <dbReference type="ChEBI" id="CHEBI:58359"/>
    </ligand>
</feature>
<dbReference type="CDD" id="cd03113">
    <property type="entry name" value="CTPS_N"/>
    <property type="match status" value="1"/>
</dbReference>
<comment type="similarity">
    <text evidence="2 11">Belongs to the CTP synthase family.</text>
</comment>
<keyword evidence="3 11" id="KW-0436">Ligase</keyword>
<feature type="domain" description="CTP synthase N-terminal" evidence="13">
    <location>
        <begin position="7"/>
        <end position="271"/>
    </location>
</feature>
<name>A0A329TPJ1_9FIRM</name>
<dbReference type="PROSITE" id="PS51273">
    <property type="entry name" value="GATASE_TYPE_1"/>
    <property type="match status" value="1"/>
</dbReference>
<evidence type="ECO:0000259" key="12">
    <source>
        <dbReference type="Pfam" id="PF00117"/>
    </source>
</evidence>
<dbReference type="FunFam" id="3.40.50.880:FF:000002">
    <property type="entry name" value="CTP synthase"/>
    <property type="match status" value="1"/>
</dbReference>
<feature type="binding site" evidence="11">
    <location>
        <position position="75"/>
    </location>
    <ligand>
        <name>Mg(2+)</name>
        <dbReference type="ChEBI" id="CHEBI:18420"/>
    </ligand>
</feature>
<keyword evidence="5 11" id="KW-0547">Nucleotide-binding</keyword>
<dbReference type="InterPro" id="IPR029062">
    <property type="entry name" value="Class_I_gatase-like"/>
</dbReference>
<feature type="binding site" evidence="11">
    <location>
        <begin position="18"/>
        <end position="23"/>
    </location>
    <ligand>
        <name>ATP</name>
        <dbReference type="ChEBI" id="CHEBI:30616"/>
    </ligand>
</feature>
<evidence type="ECO:0000256" key="3">
    <source>
        <dbReference type="ARBA" id="ARBA00022598"/>
    </source>
</evidence>
<dbReference type="PANTHER" id="PTHR11550">
    <property type="entry name" value="CTP SYNTHASE"/>
    <property type="match status" value="1"/>
</dbReference>
<dbReference type="InterPro" id="IPR027417">
    <property type="entry name" value="P-loop_NTPase"/>
</dbReference>
<feature type="binding site" evidence="11">
    <location>
        <position position="228"/>
    </location>
    <ligand>
        <name>CTP</name>
        <dbReference type="ChEBI" id="CHEBI:37563"/>
        <note>allosteric inhibitor</note>
    </ligand>
</feature>
<dbReference type="PANTHER" id="PTHR11550:SF0">
    <property type="entry name" value="CTP SYNTHASE-RELATED"/>
    <property type="match status" value="1"/>
</dbReference>
<dbReference type="Pfam" id="PF06418">
    <property type="entry name" value="CTP_synth_N"/>
    <property type="match status" value="1"/>
</dbReference>
<dbReference type="GO" id="GO:0005524">
    <property type="term" value="F:ATP binding"/>
    <property type="evidence" value="ECO:0007669"/>
    <property type="project" value="UniProtKB-KW"/>
</dbReference>